<organism evidence="2 3">
    <name type="scientific">Cyphomyrmex costatus</name>
    <dbReference type="NCBI Taxonomy" id="456900"/>
    <lineage>
        <taxon>Eukaryota</taxon>
        <taxon>Metazoa</taxon>
        <taxon>Ecdysozoa</taxon>
        <taxon>Arthropoda</taxon>
        <taxon>Hexapoda</taxon>
        <taxon>Insecta</taxon>
        <taxon>Pterygota</taxon>
        <taxon>Neoptera</taxon>
        <taxon>Endopterygota</taxon>
        <taxon>Hymenoptera</taxon>
        <taxon>Apocrita</taxon>
        <taxon>Aculeata</taxon>
        <taxon>Formicoidea</taxon>
        <taxon>Formicidae</taxon>
        <taxon>Myrmicinae</taxon>
        <taxon>Cyphomyrmex</taxon>
    </lineage>
</organism>
<dbReference type="Proteomes" id="UP000078542">
    <property type="component" value="Unassembled WGS sequence"/>
</dbReference>
<evidence type="ECO:0000313" key="3">
    <source>
        <dbReference type="Proteomes" id="UP000078542"/>
    </source>
</evidence>
<dbReference type="EMBL" id="KQ977440">
    <property type="protein sequence ID" value="KYN02789.1"/>
    <property type="molecule type" value="Genomic_DNA"/>
</dbReference>
<keyword evidence="3" id="KW-1185">Reference proteome</keyword>
<evidence type="ECO:0000256" key="1">
    <source>
        <dbReference type="SAM" id="SignalP"/>
    </source>
</evidence>
<sequence length="428" mass="48562">MSSFILSHDLHLMMLEIALIICDCKWSFVPWTTAFDKVILKKTIVIFRMLDNDWTSLSPNRHDSHPYQGSNYENEKFYDGSSVVFSMLTDFFEKKANGVNVQLYVRKQVYDGNVHFVRRELPEHRRHNFALHSDQLPRQMSHNGDHASQKYTRSILYSRRLDEKQPYFSRQLTSKELQSGCWDDDGLLRVSSGRLICCCEELVKKEVADLVISADKVADSTTISVSTVLRMSQLKERQNLLQILLRFPLENLMRMLIQLNKGNKCANTIILPLLRISLQPANAIANFAMTSVAEDVAAIKEELDNAIVDSTAMSVAKIADYGVLDVKVDAVAIAKTKGYAIKDNGERAFKKASSALSKSKRGRNTATIGITERGKKISPSSSSPFSSLQMYPLCCQLQPHLTYFTDCFDVSPCYCYWTACPFQFFYSA</sequence>
<evidence type="ECO:0000313" key="2">
    <source>
        <dbReference type="EMBL" id="KYN02789.1"/>
    </source>
</evidence>
<protein>
    <submittedName>
        <fullName evidence="2">Uncharacterized protein</fullName>
    </submittedName>
</protein>
<name>A0A195CRQ0_9HYME</name>
<gene>
    <name evidence="2" type="ORF">ALC62_06367</name>
</gene>
<dbReference type="AlphaFoldDB" id="A0A195CRQ0"/>
<reference evidence="2 3" key="1">
    <citation type="submission" date="2016-03" db="EMBL/GenBank/DDBJ databases">
        <title>Cyphomyrmex costatus WGS genome.</title>
        <authorList>
            <person name="Nygaard S."/>
            <person name="Hu H."/>
            <person name="Boomsma J."/>
            <person name="Zhang G."/>
        </authorList>
    </citation>
    <scope>NUCLEOTIDE SEQUENCE [LARGE SCALE GENOMIC DNA]</scope>
    <source>
        <strain evidence="2">MS0001</strain>
        <tissue evidence="2">Whole body</tissue>
    </source>
</reference>
<feature type="signal peptide" evidence="1">
    <location>
        <begin position="1"/>
        <end position="24"/>
    </location>
</feature>
<accession>A0A195CRQ0</accession>
<feature type="chain" id="PRO_5008270110" evidence="1">
    <location>
        <begin position="25"/>
        <end position="428"/>
    </location>
</feature>
<keyword evidence="1" id="KW-0732">Signal</keyword>
<proteinExistence type="predicted"/>